<proteinExistence type="predicted"/>
<dbReference type="GeneID" id="68901005"/>
<dbReference type="PATRIC" id="fig|1444770.3.peg.2814"/>
<dbReference type="PROSITE" id="PS50005">
    <property type="entry name" value="TPR"/>
    <property type="match status" value="1"/>
</dbReference>
<feature type="repeat" description="TPR" evidence="1">
    <location>
        <begin position="168"/>
        <end position="201"/>
    </location>
</feature>
<dbReference type="EMBL" id="JAJPPU010000004">
    <property type="protein sequence ID" value="MCD8474102.1"/>
    <property type="molecule type" value="Genomic_DNA"/>
</dbReference>
<evidence type="ECO:0000256" key="1">
    <source>
        <dbReference type="PROSITE-ProRule" id="PRU00339"/>
    </source>
</evidence>
<name>Z9JGS0_9GAMM</name>
<reference evidence="3" key="2">
    <citation type="submission" date="2021-11" db="EMBL/GenBank/DDBJ databases">
        <title>Genome sequence of Xylella taiwanensis PLS432.</title>
        <authorList>
            <person name="Weng L.-W."/>
            <person name="Su C.-C."/>
            <person name="Tsai C.-W."/>
            <person name="Kuo C.-H."/>
        </authorList>
    </citation>
    <scope>NUCLEOTIDE SEQUENCE</scope>
    <source>
        <strain evidence="3">PLS432</strain>
    </source>
</reference>
<dbReference type="KEGG" id="xtw:AB672_06860"/>
<comment type="caution">
    <text evidence="2">The sequence shown here is derived from an EMBL/GenBank/DDBJ whole genome shotgun (WGS) entry which is preliminary data.</text>
</comment>
<dbReference type="STRING" id="1444770.AF72_11930"/>
<dbReference type="SUPFAM" id="SSF48452">
    <property type="entry name" value="TPR-like"/>
    <property type="match status" value="2"/>
</dbReference>
<dbReference type="Proteomes" id="UP001430701">
    <property type="component" value="Unassembled WGS sequence"/>
</dbReference>
<gene>
    <name evidence="2" type="ORF">AF72_11930</name>
    <name evidence="3" type="ORF">LPH55_11710</name>
</gene>
<dbReference type="Pfam" id="PF13432">
    <property type="entry name" value="TPR_16"/>
    <property type="match status" value="1"/>
</dbReference>
<protein>
    <submittedName>
        <fullName evidence="3">Tetratricopeptide repeat protein</fullName>
    </submittedName>
</protein>
<evidence type="ECO:0000313" key="3">
    <source>
        <dbReference type="EMBL" id="MCD8474102.1"/>
    </source>
</evidence>
<dbReference type="PANTHER" id="PTHR12558:SF13">
    <property type="entry name" value="CELL DIVISION CYCLE PROTEIN 27 HOMOLOG"/>
    <property type="match status" value="1"/>
</dbReference>
<dbReference type="RefSeq" id="WP_038272583.1">
    <property type="nucleotide sequence ID" value="NZ_CP053627.1"/>
</dbReference>
<dbReference type="InterPro" id="IPR019734">
    <property type="entry name" value="TPR_rpt"/>
</dbReference>
<dbReference type="AlphaFoldDB" id="Z9JGS0"/>
<dbReference type="Proteomes" id="UP000020406">
    <property type="component" value="Unassembled WGS sequence"/>
</dbReference>
<dbReference type="PANTHER" id="PTHR12558">
    <property type="entry name" value="CELL DIVISION CYCLE 16,23,27"/>
    <property type="match status" value="1"/>
</dbReference>
<sequence>MQDQIIDALHRQAHTEALTLARAWCASAPGEAQPQRWLAAALQQHGEHEAALAASEAALALAPELPELHLQHGLLLIAQHDLSGADVALSRSTRLDPNQFSTYVMQAHLAIARGALDEAEQLSRTAARVMPDHPQLLAVNATIALHRGQSDQALAMLSQAAERLPDEPAVLFSLGFAYLQKGHIAFAERAFQRVIELNPQVIPVRTLIAQLAQRQGRLNDALTILEETLSLPGGDTPALRRLAGEFELLAGHPDRALTHLRQVLTTWPADRRTLEALLTAWKQLDTDDDARVTLDAALETAPHAHDLWLARLAVAPIGSEEARTVIERWLLAMPEHLPALEALMGLHDIQNEPEAAETVARQIVAIEPGRLSGEQRIVEALLQRDPPAAVACLQQLIESVPEHERTVLRPWLGLVQDRAGQFEAALATWLQFQAEQAQYRLPLPPQTWPNPRQWPDLAAIPDEITARPLLIWGPPGSHVERVTMMMAWASSMLCTDRYSETPPPDPLQRYETVSELASGTLAPQALVDAWRQHLPARGIEDGNVIDWLLWWDNSLLSALRPHLPEGRLTIVLRDPRDMLLDWIAYGSPIPLALESLQQAANWLGDILNQIATLHELDLYPHHLIRLDGIEDNPPALAATLEEIFGYPFPVPPSLEAPRLAAGRWRDYQETLRNAFDALMLAAMRLGYPID</sequence>
<accession>Z9JGS0</accession>
<keyword evidence="1" id="KW-0802">TPR repeat</keyword>
<evidence type="ECO:0000313" key="5">
    <source>
        <dbReference type="Proteomes" id="UP001430701"/>
    </source>
</evidence>
<dbReference type="OrthoDB" id="5965059at2"/>
<dbReference type="Pfam" id="PF14559">
    <property type="entry name" value="TPR_19"/>
    <property type="match status" value="1"/>
</dbReference>
<keyword evidence="5" id="KW-1185">Reference proteome</keyword>
<dbReference type="EMBL" id="JDSQ01000026">
    <property type="protein sequence ID" value="EWS77223.1"/>
    <property type="molecule type" value="Genomic_DNA"/>
</dbReference>
<reference evidence="2 4" key="1">
    <citation type="journal article" date="2014" name="Genome Announc.">
        <title>Draft Genome Sequence of Xylella fastidiosa Pear Leaf Scorch Strain in Taiwan.</title>
        <authorList>
            <person name="Su C.C."/>
            <person name="Deng W.L."/>
            <person name="Jan F.J."/>
            <person name="Chang C.J."/>
            <person name="Huang H."/>
            <person name="Chen J."/>
        </authorList>
    </citation>
    <scope>NUCLEOTIDE SEQUENCE [LARGE SCALE GENOMIC DNA]</scope>
    <source>
        <strain evidence="2 4">PLS229</strain>
    </source>
</reference>
<dbReference type="Gene3D" id="1.25.40.10">
    <property type="entry name" value="Tetratricopeptide repeat domain"/>
    <property type="match status" value="2"/>
</dbReference>
<evidence type="ECO:0000313" key="4">
    <source>
        <dbReference type="Proteomes" id="UP000020406"/>
    </source>
</evidence>
<dbReference type="SMART" id="SM00028">
    <property type="entry name" value="TPR"/>
    <property type="match status" value="7"/>
</dbReference>
<evidence type="ECO:0000313" key="2">
    <source>
        <dbReference type="EMBL" id="EWS77223.1"/>
    </source>
</evidence>
<dbReference type="eggNOG" id="COG0457">
    <property type="taxonomic scope" value="Bacteria"/>
</dbReference>
<dbReference type="InterPro" id="IPR011990">
    <property type="entry name" value="TPR-like_helical_dom_sf"/>
</dbReference>
<organism evidence="2 4">
    <name type="scientific">Xylella taiwanensis</name>
    <dbReference type="NCBI Taxonomy" id="1444770"/>
    <lineage>
        <taxon>Bacteria</taxon>
        <taxon>Pseudomonadati</taxon>
        <taxon>Pseudomonadota</taxon>
        <taxon>Gammaproteobacteria</taxon>
        <taxon>Lysobacterales</taxon>
        <taxon>Lysobacteraceae</taxon>
        <taxon>Xylella</taxon>
    </lineage>
</organism>